<dbReference type="EMBL" id="LQYN01000030">
    <property type="protein sequence ID" value="KYD08562.1"/>
    <property type="molecule type" value="Genomic_DNA"/>
</dbReference>
<evidence type="ECO:0000256" key="2">
    <source>
        <dbReference type="ARBA" id="ARBA00022643"/>
    </source>
</evidence>
<dbReference type="GO" id="GO:0046306">
    <property type="term" value="P:alkanesulfonate catabolic process"/>
    <property type="evidence" value="ECO:0007669"/>
    <property type="project" value="TreeGrafter"/>
</dbReference>
<organism evidence="6 7">
    <name type="scientific">Heyndrickxia sporothermodurans</name>
    <dbReference type="NCBI Taxonomy" id="46224"/>
    <lineage>
        <taxon>Bacteria</taxon>
        <taxon>Bacillati</taxon>
        <taxon>Bacillota</taxon>
        <taxon>Bacilli</taxon>
        <taxon>Bacillales</taxon>
        <taxon>Bacillaceae</taxon>
        <taxon>Heyndrickxia</taxon>
    </lineage>
</organism>
<dbReference type="PANTHER" id="PTHR42847">
    <property type="entry name" value="ALKANESULFONATE MONOOXYGENASE"/>
    <property type="match status" value="1"/>
</dbReference>
<feature type="domain" description="Luciferase-like" evidence="5">
    <location>
        <begin position="25"/>
        <end position="307"/>
    </location>
</feature>
<gene>
    <name evidence="6" type="ORF">B4102_2731</name>
</gene>
<evidence type="ECO:0000259" key="5">
    <source>
        <dbReference type="Pfam" id="PF00296"/>
    </source>
</evidence>
<dbReference type="EC" id="1.14.14.5" evidence="6"/>
<dbReference type="GO" id="GO:0008726">
    <property type="term" value="F:alkanesulfonate monooxygenase activity"/>
    <property type="evidence" value="ECO:0007669"/>
    <property type="project" value="UniProtKB-EC"/>
</dbReference>
<keyword evidence="1" id="KW-0285">Flavoprotein</keyword>
<dbReference type="SUPFAM" id="SSF51679">
    <property type="entry name" value="Bacterial luciferase-like"/>
    <property type="match status" value="1"/>
</dbReference>
<keyword evidence="4 6" id="KW-0503">Monooxygenase</keyword>
<dbReference type="STRING" id="46224.B4102_2731"/>
<dbReference type="Proteomes" id="UP000075666">
    <property type="component" value="Unassembled WGS sequence"/>
</dbReference>
<name>A0A150LA23_9BACI</name>
<proteinExistence type="predicted"/>
<comment type="caution">
    <text evidence="6">The sequence shown here is derived from an EMBL/GenBank/DDBJ whole genome shotgun (WGS) entry which is preliminary data.</text>
</comment>
<dbReference type="PANTHER" id="PTHR42847:SF4">
    <property type="entry name" value="ALKANESULFONATE MONOOXYGENASE-RELATED"/>
    <property type="match status" value="1"/>
</dbReference>
<evidence type="ECO:0000313" key="7">
    <source>
        <dbReference type="Proteomes" id="UP000075666"/>
    </source>
</evidence>
<evidence type="ECO:0000256" key="3">
    <source>
        <dbReference type="ARBA" id="ARBA00023002"/>
    </source>
</evidence>
<dbReference type="InterPro" id="IPR036661">
    <property type="entry name" value="Luciferase-like_sf"/>
</dbReference>
<dbReference type="AlphaFoldDB" id="A0A150LA23"/>
<dbReference type="RefSeq" id="WP_066229617.1">
    <property type="nucleotide sequence ID" value="NZ_LQYN01000030.1"/>
</dbReference>
<dbReference type="OrthoDB" id="9814695at2"/>
<protein>
    <submittedName>
        <fullName evidence="6">Alkanesulfonate monooxygenase</fullName>
        <ecNumber evidence="6">1.14.14.5</ecNumber>
    </submittedName>
</protein>
<evidence type="ECO:0000256" key="4">
    <source>
        <dbReference type="ARBA" id="ARBA00023033"/>
    </source>
</evidence>
<reference evidence="6 7" key="1">
    <citation type="submission" date="2016-01" db="EMBL/GenBank/DDBJ databases">
        <title>Genome Sequences of Twelve Sporeforming Bacillus Species Isolated from Foods.</title>
        <authorList>
            <person name="Berendsen E.M."/>
            <person name="Wells-Bennik M.H."/>
            <person name="Krawcyk A.O."/>
            <person name="De Jong A."/>
            <person name="Holsappel S."/>
            <person name="Eijlander R.T."/>
            <person name="Kuipers O.P."/>
        </authorList>
    </citation>
    <scope>NUCLEOTIDE SEQUENCE [LARGE SCALE GENOMIC DNA]</scope>
    <source>
        <strain evidence="6 7">B4102</strain>
    </source>
</reference>
<accession>A0A150LA23</accession>
<dbReference type="InterPro" id="IPR011251">
    <property type="entry name" value="Luciferase-like_dom"/>
</dbReference>
<sequence length="339" mass="39246">MNLQYELYTNTLTIQEPKKSFIDLTIEHIKRAERYNYKGTLVPYGKNTFDPWIVSLIIAQNTKNFIPLVAVQPYSVPPQTTAKMIQTIEYLYKRKININYITGEENGDKLNHDEKYLRLNEYIEVVNSILLNNKPMTYHGTYYNFTNYDMKLPFSSNVFSNSRLPEIFIAGGSEMSIETAVKYGYRWATPPGPISIYENYINNDISSKNLKLAIGIGIIARPDANDAWEVARDLFPQSRIQSIQTIVHSKKSQSHWIKKMAELAAGQEVYDDVYWMGAYSRKFNPYLVGDYDQIASYLEKYLKLGVRTLIVAGPYTEEEFEHRNKVFLLLNSKLKSLQS</sequence>
<keyword evidence="2" id="KW-0288">FMN</keyword>
<evidence type="ECO:0000256" key="1">
    <source>
        <dbReference type="ARBA" id="ARBA00022630"/>
    </source>
</evidence>
<evidence type="ECO:0000313" key="6">
    <source>
        <dbReference type="EMBL" id="KYD08562.1"/>
    </source>
</evidence>
<keyword evidence="7" id="KW-1185">Reference proteome</keyword>
<keyword evidence="3 6" id="KW-0560">Oxidoreductase</keyword>
<dbReference type="Pfam" id="PF00296">
    <property type="entry name" value="Bac_luciferase"/>
    <property type="match status" value="1"/>
</dbReference>
<dbReference type="InterPro" id="IPR050172">
    <property type="entry name" value="SsuD_RutA_monooxygenase"/>
</dbReference>
<dbReference type="Gene3D" id="3.20.20.30">
    <property type="entry name" value="Luciferase-like domain"/>
    <property type="match status" value="1"/>
</dbReference>
<dbReference type="PATRIC" id="fig|46224.3.peg.2240"/>